<dbReference type="GO" id="GO:0005829">
    <property type="term" value="C:cytosol"/>
    <property type="evidence" value="ECO:0007669"/>
    <property type="project" value="TreeGrafter"/>
</dbReference>
<evidence type="ECO:0000259" key="2">
    <source>
        <dbReference type="Pfam" id="PF00248"/>
    </source>
</evidence>
<dbReference type="InterPro" id="IPR036812">
    <property type="entry name" value="NAD(P)_OxRdtase_dom_sf"/>
</dbReference>
<protein>
    <submittedName>
        <fullName evidence="3">Oxidoreductase</fullName>
    </submittedName>
</protein>
<dbReference type="PROSITE" id="PS51257">
    <property type="entry name" value="PROKAR_LIPOPROTEIN"/>
    <property type="match status" value="1"/>
</dbReference>
<sequence length="321" mass="34148">MRYRRLGEHGPSVSVVGLGCNSFGSRLDEDGTKAVVRAALDAGITLFDTADIYGMHGRGKAGDSERHLGAALKGHRDQVVLATKFGLPMGEDDDRHGPRGARRYIRHAVESSLRRLDTDYIDLYQYHKPDGVTPLGETLAALNELIIEGKVRYIGSSQMPAWQLADAAWQAQADQHPAFVSTQVCYHLLDRGAETETVPACTRFGVGILPYYPLASGLLSGKYRRGEQAPAGSRLSAMPGWLTDAALDRVEALRAYGAERGLSLLQVAVGGLAALPAVGSVISGATGPEQVVANAGAADWVPRPADLDALNAIVAPGERVV</sequence>
<dbReference type="InterPro" id="IPR023210">
    <property type="entry name" value="NADP_OxRdtase_dom"/>
</dbReference>
<dbReference type="RefSeq" id="WP_204010112.1">
    <property type="nucleotide sequence ID" value="NZ_BOOG01000004.1"/>
</dbReference>
<dbReference type="SUPFAM" id="SSF51430">
    <property type="entry name" value="NAD(P)-linked oxidoreductase"/>
    <property type="match status" value="1"/>
</dbReference>
<name>A0A8J3VXM6_9ACTN</name>
<evidence type="ECO:0000313" key="4">
    <source>
        <dbReference type="Proteomes" id="UP000610966"/>
    </source>
</evidence>
<comment type="caution">
    <text evidence="3">The sequence shown here is derived from an EMBL/GenBank/DDBJ whole genome shotgun (WGS) entry which is preliminary data.</text>
</comment>
<gene>
    <name evidence="3" type="ORF">Mth01_03410</name>
</gene>
<dbReference type="Gene3D" id="3.20.20.100">
    <property type="entry name" value="NADP-dependent oxidoreductase domain"/>
    <property type="match status" value="1"/>
</dbReference>
<dbReference type="GO" id="GO:0016491">
    <property type="term" value="F:oxidoreductase activity"/>
    <property type="evidence" value="ECO:0007669"/>
    <property type="project" value="UniProtKB-KW"/>
</dbReference>
<dbReference type="PANTHER" id="PTHR43364:SF4">
    <property type="entry name" value="NAD(P)-LINKED OXIDOREDUCTASE SUPERFAMILY PROTEIN"/>
    <property type="match status" value="1"/>
</dbReference>
<reference evidence="3" key="1">
    <citation type="submission" date="2021-01" db="EMBL/GenBank/DDBJ databases">
        <title>Whole genome shotgun sequence of Sphaerimonospora thailandensis NBRC 107569.</title>
        <authorList>
            <person name="Komaki H."/>
            <person name="Tamura T."/>
        </authorList>
    </citation>
    <scope>NUCLEOTIDE SEQUENCE</scope>
    <source>
        <strain evidence="3">NBRC 107569</strain>
    </source>
</reference>
<evidence type="ECO:0000256" key="1">
    <source>
        <dbReference type="ARBA" id="ARBA00023002"/>
    </source>
</evidence>
<evidence type="ECO:0000313" key="3">
    <source>
        <dbReference type="EMBL" id="GIH68088.1"/>
    </source>
</evidence>
<dbReference type="EMBL" id="BOOG01000004">
    <property type="protein sequence ID" value="GIH68088.1"/>
    <property type="molecule type" value="Genomic_DNA"/>
</dbReference>
<keyword evidence="1" id="KW-0560">Oxidoreductase</keyword>
<accession>A0A8J3VXM6</accession>
<dbReference type="Pfam" id="PF00248">
    <property type="entry name" value="Aldo_ket_red"/>
    <property type="match status" value="1"/>
</dbReference>
<dbReference type="AlphaFoldDB" id="A0A8J3VXM6"/>
<proteinExistence type="predicted"/>
<organism evidence="3 4">
    <name type="scientific">Sphaerimonospora thailandensis</name>
    <dbReference type="NCBI Taxonomy" id="795644"/>
    <lineage>
        <taxon>Bacteria</taxon>
        <taxon>Bacillati</taxon>
        <taxon>Actinomycetota</taxon>
        <taxon>Actinomycetes</taxon>
        <taxon>Streptosporangiales</taxon>
        <taxon>Streptosporangiaceae</taxon>
        <taxon>Sphaerimonospora</taxon>
    </lineage>
</organism>
<dbReference type="InterPro" id="IPR050523">
    <property type="entry name" value="AKR_Detox_Biosynth"/>
</dbReference>
<dbReference type="Proteomes" id="UP000610966">
    <property type="component" value="Unassembled WGS sequence"/>
</dbReference>
<dbReference type="PANTHER" id="PTHR43364">
    <property type="entry name" value="NADH-SPECIFIC METHYLGLYOXAL REDUCTASE-RELATED"/>
    <property type="match status" value="1"/>
</dbReference>
<feature type="domain" description="NADP-dependent oxidoreductase" evidence="2">
    <location>
        <begin position="16"/>
        <end position="312"/>
    </location>
</feature>
<keyword evidence="4" id="KW-1185">Reference proteome</keyword>